<organism evidence="3 4">
    <name type="scientific">Faecalibacterium gallinarum</name>
    <dbReference type="NCBI Taxonomy" id="2903556"/>
    <lineage>
        <taxon>Bacteria</taxon>
        <taxon>Bacillati</taxon>
        <taxon>Bacillota</taxon>
        <taxon>Clostridia</taxon>
        <taxon>Eubacteriales</taxon>
        <taxon>Oscillospiraceae</taxon>
        <taxon>Faecalibacterium</taxon>
    </lineage>
</organism>
<feature type="transmembrane region" description="Helical" evidence="2">
    <location>
        <begin position="81"/>
        <end position="104"/>
    </location>
</feature>
<dbReference type="RefSeq" id="WP_238315472.1">
    <property type="nucleotide sequence ID" value="NZ_BQKV01000003.1"/>
</dbReference>
<sequence length="156" mass="17347">MELFREDGCLTDEGLDALIHNQLDELGRLEAAEHLSYCDRCLDRYTARLTGETLEQPPRGMSRPVLQTIWVRVMQNFYGRAAVAGVAALLALTIWGSGAFRLALSRGHSLEQTRPSSGATPPAPQMVEPDRPGHLYDKLFEAWGALFTTDETNTTR</sequence>
<dbReference type="Proteomes" id="UP001055185">
    <property type="component" value="Unassembled WGS sequence"/>
</dbReference>
<keyword evidence="2" id="KW-1133">Transmembrane helix</keyword>
<keyword evidence="2" id="KW-0812">Transmembrane</keyword>
<evidence type="ECO:0000313" key="4">
    <source>
        <dbReference type="Proteomes" id="UP001055185"/>
    </source>
</evidence>
<evidence type="ECO:0008006" key="5">
    <source>
        <dbReference type="Google" id="ProtNLM"/>
    </source>
</evidence>
<keyword evidence="4" id="KW-1185">Reference proteome</keyword>
<reference evidence="3" key="1">
    <citation type="journal article" date="2022" name="Int. J. Syst. Evol. Microbiol.">
        <title>Genome-based, phenotypic and chemotaxonomic classification of Faecalibacterium strains: proposal of three novel species Faecalibacterium duncaniae sp. nov., Faecalibacterium hattorii sp. nov. and Faecalibacterium gallinarum sp. nov. .</title>
        <authorList>
            <person name="Sakamoto M."/>
            <person name="Sakurai N."/>
            <person name="Tanno H."/>
            <person name="Iino T."/>
            <person name="Ohkuma M."/>
            <person name="Endo A."/>
        </authorList>
    </citation>
    <scope>NUCLEOTIDE SEQUENCE</scope>
    <source>
        <strain evidence="3">JCM 17207</strain>
    </source>
</reference>
<gene>
    <name evidence="3" type="ORF">JCM17207_00720</name>
</gene>
<evidence type="ECO:0000256" key="1">
    <source>
        <dbReference type="SAM" id="MobiDB-lite"/>
    </source>
</evidence>
<comment type="caution">
    <text evidence="3">The sequence shown here is derived from an EMBL/GenBank/DDBJ whole genome shotgun (WGS) entry which is preliminary data.</text>
</comment>
<dbReference type="AlphaFoldDB" id="A0AA37IXF2"/>
<evidence type="ECO:0000256" key="2">
    <source>
        <dbReference type="SAM" id="Phobius"/>
    </source>
</evidence>
<accession>A0AA37IXF2</accession>
<keyword evidence="2" id="KW-0472">Membrane</keyword>
<dbReference type="EMBL" id="BQKV01000003">
    <property type="protein sequence ID" value="GJN63447.1"/>
    <property type="molecule type" value="Genomic_DNA"/>
</dbReference>
<feature type="region of interest" description="Disordered" evidence="1">
    <location>
        <begin position="111"/>
        <end position="131"/>
    </location>
</feature>
<name>A0AA37IXF2_9FIRM</name>
<evidence type="ECO:0000313" key="3">
    <source>
        <dbReference type="EMBL" id="GJN63447.1"/>
    </source>
</evidence>
<protein>
    <recommendedName>
        <fullName evidence="5">Zinc-finger domain-containing protein</fullName>
    </recommendedName>
</protein>
<proteinExistence type="predicted"/>